<sequence>MSRGSLWVARHPPVHAPNLCYGRTDVATRVAHDEAAALLADAFPSAAATNDAAAANDASGWPEIVWTSPVSRCRCVAEHFSARIGAELRVDGALHEMSMGAWDGLTWAEIEGRDGEAYARWLAEWENVAPPGGEGPRDLERRAVAWLAALDPERRHALVAHAGFVRALHVVLADRTWPEAMEIRVEHLVWSRMHWPAALDSGSVCGSACAPLLTS</sequence>
<gene>
    <name evidence="1" type="ORF">LZC94_47450</name>
</gene>
<name>A0ABZ2M283_9BACT</name>
<evidence type="ECO:0000313" key="1">
    <source>
        <dbReference type="EMBL" id="WXB15446.1"/>
    </source>
</evidence>
<keyword evidence="2" id="KW-1185">Reference proteome</keyword>
<protein>
    <submittedName>
        <fullName evidence="1">Histidine phosphatase family protein</fullName>
    </submittedName>
</protein>
<dbReference type="SMART" id="SM00855">
    <property type="entry name" value="PGAM"/>
    <property type="match status" value="1"/>
</dbReference>
<dbReference type="Gene3D" id="3.40.50.1240">
    <property type="entry name" value="Phosphoglycerate mutase-like"/>
    <property type="match status" value="1"/>
</dbReference>
<dbReference type="RefSeq" id="WP_394825074.1">
    <property type="nucleotide sequence ID" value="NZ_CP089984.1"/>
</dbReference>
<evidence type="ECO:0000313" key="2">
    <source>
        <dbReference type="Proteomes" id="UP001370348"/>
    </source>
</evidence>
<reference evidence="1 2" key="1">
    <citation type="submission" date="2021-12" db="EMBL/GenBank/DDBJ databases">
        <title>Discovery of the Pendulisporaceae a myxobacterial family with distinct sporulation behavior and unique specialized metabolism.</title>
        <authorList>
            <person name="Garcia R."/>
            <person name="Popoff A."/>
            <person name="Bader C.D."/>
            <person name="Loehr J."/>
            <person name="Walesch S."/>
            <person name="Walt C."/>
            <person name="Boldt J."/>
            <person name="Bunk B."/>
            <person name="Haeckl F.J.F.P.J."/>
            <person name="Gunesch A.P."/>
            <person name="Birkelbach J."/>
            <person name="Nuebel U."/>
            <person name="Pietschmann T."/>
            <person name="Bach T."/>
            <person name="Mueller R."/>
        </authorList>
    </citation>
    <scope>NUCLEOTIDE SEQUENCE [LARGE SCALE GENOMIC DNA]</scope>
    <source>
        <strain evidence="1 2">MSr11954</strain>
    </source>
</reference>
<dbReference type="Pfam" id="PF00300">
    <property type="entry name" value="His_Phos_1"/>
    <property type="match status" value="1"/>
</dbReference>
<dbReference type="InterPro" id="IPR029033">
    <property type="entry name" value="His_PPase_superfam"/>
</dbReference>
<dbReference type="SUPFAM" id="SSF53254">
    <property type="entry name" value="Phosphoglycerate mutase-like"/>
    <property type="match status" value="1"/>
</dbReference>
<accession>A0ABZ2M283</accession>
<dbReference type="InterPro" id="IPR013078">
    <property type="entry name" value="His_Pase_superF_clade-1"/>
</dbReference>
<organism evidence="1 2">
    <name type="scientific">Pendulispora albinea</name>
    <dbReference type="NCBI Taxonomy" id="2741071"/>
    <lineage>
        <taxon>Bacteria</taxon>
        <taxon>Pseudomonadati</taxon>
        <taxon>Myxococcota</taxon>
        <taxon>Myxococcia</taxon>
        <taxon>Myxococcales</taxon>
        <taxon>Sorangiineae</taxon>
        <taxon>Pendulisporaceae</taxon>
        <taxon>Pendulispora</taxon>
    </lineage>
</organism>
<proteinExistence type="predicted"/>
<dbReference type="Proteomes" id="UP001370348">
    <property type="component" value="Chromosome"/>
</dbReference>
<dbReference type="EMBL" id="CP089984">
    <property type="protein sequence ID" value="WXB15446.1"/>
    <property type="molecule type" value="Genomic_DNA"/>
</dbReference>